<keyword evidence="2 8" id="KW-0812">Transmembrane</keyword>
<dbReference type="InterPro" id="IPR000276">
    <property type="entry name" value="GPCR_Rhodpsn"/>
</dbReference>
<dbReference type="EMBL" id="MU827305">
    <property type="protein sequence ID" value="KAJ7363587.1"/>
    <property type="molecule type" value="Genomic_DNA"/>
</dbReference>
<dbReference type="OrthoDB" id="5959341at2759"/>
<feature type="transmembrane region" description="Helical" evidence="9">
    <location>
        <begin position="57"/>
        <end position="77"/>
    </location>
</feature>
<dbReference type="PANTHER" id="PTHR45695:SF9">
    <property type="entry name" value="LEUCOKININ RECEPTOR"/>
    <property type="match status" value="1"/>
</dbReference>
<evidence type="ECO:0000256" key="1">
    <source>
        <dbReference type="ARBA" id="ARBA00004141"/>
    </source>
</evidence>
<dbReference type="AlphaFoldDB" id="A0A9W9YR71"/>
<reference evidence="11" key="1">
    <citation type="submission" date="2023-01" db="EMBL/GenBank/DDBJ databases">
        <title>Genome assembly of the deep-sea coral Lophelia pertusa.</title>
        <authorList>
            <person name="Herrera S."/>
            <person name="Cordes E."/>
        </authorList>
    </citation>
    <scope>NUCLEOTIDE SEQUENCE</scope>
    <source>
        <strain evidence="11">USNM1676648</strain>
        <tissue evidence="11">Polyp</tissue>
    </source>
</reference>
<evidence type="ECO:0000313" key="11">
    <source>
        <dbReference type="EMBL" id="KAJ7363587.1"/>
    </source>
</evidence>
<name>A0A9W9YR71_9CNID</name>
<feature type="transmembrane region" description="Helical" evidence="9">
    <location>
        <begin position="135"/>
        <end position="156"/>
    </location>
</feature>
<dbReference type="SUPFAM" id="SSF81321">
    <property type="entry name" value="Family A G protein-coupled receptor-like"/>
    <property type="match status" value="1"/>
</dbReference>
<dbReference type="GO" id="GO:0005886">
    <property type="term" value="C:plasma membrane"/>
    <property type="evidence" value="ECO:0007669"/>
    <property type="project" value="TreeGrafter"/>
</dbReference>
<keyword evidence="4 8" id="KW-0297">G-protein coupled receptor</keyword>
<comment type="subcellular location">
    <subcellularLocation>
        <location evidence="1">Membrane</location>
        <topology evidence="1">Multi-pass membrane protein</topology>
    </subcellularLocation>
</comment>
<feature type="transmembrane region" description="Helical" evidence="9">
    <location>
        <begin position="275"/>
        <end position="295"/>
    </location>
</feature>
<gene>
    <name evidence="11" type="ORF">OS493_009747</name>
</gene>
<evidence type="ECO:0000259" key="10">
    <source>
        <dbReference type="PROSITE" id="PS50262"/>
    </source>
</evidence>
<proteinExistence type="inferred from homology"/>
<dbReference type="PRINTS" id="PR00237">
    <property type="entry name" value="GPCRRHODOPSN"/>
</dbReference>
<dbReference type="Gene3D" id="1.20.1070.10">
    <property type="entry name" value="Rhodopsin 7-helix transmembrane proteins"/>
    <property type="match status" value="1"/>
</dbReference>
<organism evidence="11 12">
    <name type="scientific">Desmophyllum pertusum</name>
    <dbReference type="NCBI Taxonomy" id="174260"/>
    <lineage>
        <taxon>Eukaryota</taxon>
        <taxon>Metazoa</taxon>
        <taxon>Cnidaria</taxon>
        <taxon>Anthozoa</taxon>
        <taxon>Hexacorallia</taxon>
        <taxon>Scleractinia</taxon>
        <taxon>Caryophylliina</taxon>
        <taxon>Caryophylliidae</taxon>
        <taxon>Desmophyllum</taxon>
    </lineage>
</organism>
<keyword evidence="5 9" id="KW-0472">Membrane</keyword>
<dbReference type="GO" id="GO:0004930">
    <property type="term" value="F:G protein-coupled receptor activity"/>
    <property type="evidence" value="ECO:0007669"/>
    <property type="project" value="UniProtKB-KW"/>
</dbReference>
<dbReference type="PANTHER" id="PTHR45695">
    <property type="entry name" value="LEUCOKININ RECEPTOR-RELATED"/>
    <property type="match status" value="1"/>
</dbReference>
<protein>
    <recommendedName>
        <fullName evidence="10">G-protein coupled receptors family 1 profile domain-containing protein</fullName>
    </recommendedName>
</protein>
<evidence type="ECO:0000256" key="6">
    <source>
        <dbReference type="ARBA" id="ARBA00023170"/>
    </source>
</evidence>
<dbReference type="Pfam" id="PF00001">
    <property type="entry name" value="7tm_1"/>
    <property type="match status" value="1"/>
</dbReference>
<evidence type="ECO:0000256" key="8">
    <source>
        <dbReference type="RuleBase" id="RU000688"/>
    </source>
</evidence>
<accession>A0A9W9YR71</accession>
<feature type="transmembrane region" description="Helical" evidence="9">
    <location>
        <begin position="89"/>
        <end position="114"/>
    </location>
</feature>
<feature type="transmembrane region" description="Helical" evidence="9">
    <location>
        <begin position="234"/>
        <end position="255"/>
    </location>
</feature>
<dbReference type="Proteomes" id="UP001163046">
    <property type="component" value="Unassembled WGS sequence"/>
</dbReference>
<evidence type="ECO:0000256" key="3">
    <source>
        <dbReference type="ARBA" id="ARBA00022989"/>
    </source>
</evidence>
<dbReference type="PROSITE" id="PS50262">
    <property type="entry name" value="G_PROTEIN_RECEP_F1_2"/>
    <property type="match status" value="1"/>
</dbReference>
<sequence length="352" mass="40240">MTNNANTSSDFDETTSVHHIVRSTWLSFVFVFGTVGNFLLFAVILRKGRIANVANLFNLNLAVGDLIRIFVFIPVYLVYSAHVEWPPGLGLVGCKVVLMIVQSSLTVSIVTLLFMSMERYQAVVNPLKKQMTIRLARFLVVISWILGFITSIWFSMSLHLVTDRNGRVGCDTRSTQSWITDALLLLIIATQWLPGVVFTAAYIKIILKLRRDSAINPSDVSQSSQNRHRRNLRAARILVIEVVLFLACLYPFYHYSMARAFANGASVAPMSVEGMLVYCLMMTYSLINPFCHILFNSEFRGELVKMNYQLKVFCHLEKNRVSECSHCHRSGWHLHYEETRNNEERTNTIREE</sequence>
<keyword evidence="3 9" id="KW-1133">Transmembrane helix</keyword>
<dbReference type="CDD" id="cd00637">
    <property type="entry name" value="7tm_classA_rhodopsin-like"/>
    <property type="match status" value="1"/>
</dbReference>
<evidence type="ECO:0000256" key="7">
    <source>
        <dbReference type="ARBA" id="ARBA00023224"/>
    </source>
</evidence>
<evidence type="ECO:0000256" key="2">
    <source>
        <dbReference type="ARBA" id="ARBA00022692"/>
    </source>
</evidence>
<evidence type="ECO:0000256" key="4">
    <source>
        <dbReference type="ARBA" id="ARBA00023040"/>
    </source>
</evidence>
<dbReference type="InterPro" id="IPR017452">
    <property type="entry name" value="GPCR_Rhodpsn_7TM"/>
</dbReference>
<keyword evidence="7 8" id="KW-0807">Transducer</keyword>
<evidence type="ECO:0000313" key="12">
    <source>
        <dbReference type="Proteomes" id="UP001163046"/>
    </source>
</evidence>
<evidence type="ECO:0000256" key="9">
    <source>
        <dbReference type="SAM" id="Phobius"/>
    </source>
</evidence>
<feature type="domain" description="G-protein coupled receptors family 1 profile" evidence="10">
    <location>
        <begin position="36"/>
        <end position="292"/>
    </location>
</feature>
<evidence type="ECO:0000256" key="5">
    <source>
        <dbReference type="ARBA" id="ARBA00023136"/>
    </source>
</evidence>
<comment type="caution">
    <text evidence="11">The sequence shown here is derived from an EMBL/GenBank/DDBJ whole genome shotgun (WGS) entry which is preliminary data.</text>
</comment>
<keyword evidence="6 8" id="KW-0675">Receptor</keyword>
<dbReference type="PROSITE" id="PS00237">
    <property type="entry name" value="G_PROTEIN_RECEP_F1_1"/>
    <property type="match status" value="1"/>
</dbReference>
<keyword evidence="12" id="KW-1185">Reference proteome</keyword>
<feature type="transmembrane region" description="Helical" evidence="9">
    <location>
        <begin position="25"/>
        <end position="45"/>
    </location>
</feature>
<feature type="transmembrane region" description="Helical" evidence="9">
    <location>
        <begin position="182"/>
        <end position="203"/>
    </location>
</feature>
<comment type="similarity">
    <text evidence="8">Belongs to the G-protein coupled receptor 1 family.</text>
</comment>